<feature type="domain" description="Tyrosinase copper-binding" evidence="4">
    <location>
        <begin position="78"/>
        <end position="95"/>
    </location>
</feature>
<feature type="region of interest" description="Disordered" evidence="3">
    <location>
        <begin position="1"/>
        <end position="20"/>
    </location>
</feature>
<evidence type="ECO:0000256" key="1">
    <source>
        <dbReference type="ARBA" id="ARBA00022723"/>
    </source>
</evidence>
<name>A0A934K8J7_9BACT</name>
<dbReference type="Gene3D" id="1.10.1280.10">
    <property type="entry name" value="Di-copper center containing domain from catechol oxidase"/>
    <property type="match status" value="1"/>
</dbReference>
<dbReference type="GO" id="GO:0046872">
    <property type="term" value="F:metal ion binding"/>
    <property type="evidence" value="ECO:0007669"/>
    <property type="project" value="UniProtKB-KW"/>
</dbReference>
<dbReference type="PANTHER" id="PTHR11474">
    <property type="entry name" value="TYROSINASE FAMILY MEMBER"/>
    <property type="match status" value="1"/>
</dbReference>
<feature type="domain" description="Tyrosinase copper-binding" evidence="5">
    <location>
        <begin position="215"/>
        <end position="226"/>
    </location>
</feature>
<dbReference type="PROSITE" id="PS00497">
    <property type="entry name" value="TYROSINASE_1"/>
    <property type="match status" value="1"/>
</dbReference>
<evidence type="ECO:0000256" key="3">
    <source>
        <dbReference type="SAM" id="MobiDB-lite"/>
    </source>
</evidence>
<keyword evidence="7" id="KW-1185">Reference proteome</keyword>
<accession>A0A934K8J7</accession>
<proteinExistence type="predicted"/>
<dbReference type="Proteomes" id="UP000612893">
    <property type="component" value="Unassembled WGS sequence"/>
</dbReference>
<evidence type="ECO:0000313" key="7">
    <source>
        <dbReference type="Proteomes" id="UP000612893"/>
    </source>
</evidence>
<feature type="region of interest" description="Disordered" evidence="3">
    <location>
        <begin position="137"/>
        <end position="170"/>
    </location>
</feature>
<organism evidence="6 7">
    <name type="scientific">Candidatus Nephthysia bennettiae</name>
    <dbReference type="NCBI Taxonomy" id="3127016"/>
    <lineage>
        <taxon>Bacteria</taxon>
        <taxon>Bacillati</taxon>
        <taxon>Candidatus Dormiibacterota</taxon>
        <taxon>Candidatus Dormibacteria</taxon>
        <taxon>Candidatus Dormibacterales</taxon>
        <taxon>Candidatus Dormibacteraceae</taxon>
        <taxon>Candidatus Nephthysia</taxon>
    </lineage>
</organism>
<protein>
    <submittedName>
        <fullName evidence="6">Tyrosinase family protein</fullName>
    </submittedName>
</protein>
<reference evidence="6" key="1">
    <citation type="submission" date="2020-10" db="EMBL/GenBank/DDBJ databases">
        <title>Ca. Dormibacterota MAGs.</title>
        <authorList>
            <person name="Montgomery K."/>
        </authorList>
    </citation>
    <scope>NUCLEOTIDE SEQUENCE [LARGE SCALE GENOMIC DNA]</scope>
    <source>
        <strain evidence="6">SC8812_S17_10</strain>
    </source>
</reference>
<dbReference type="SUPFAM" id="SSF48056">
    <property type="entry name" value="Di-copper centre-containing domain"/>
    <property type="match status" value="1"/>
</dbReference>
<dbReference type="PRINTS" id="PR00092">
    <property type="entry name" value="TYROSINASE"/>
</dbReference>
<dbReference type="Pfam" id="PF00264">
    <property type="entry name" value="Tyrosinase"/>
    <property type="match status" value="1"/>
</dbReference>
<keyword evidence="2" id="KW-0186">Copper</keyword>
<dbReference type="PROSITE" id="PS00498">
    <property type="entry name" value="TYROSINASE_2"/>
    <property type="match status" value="1"/>
</dbReference>
<feature type="compositionally biased region" description="Polar residues" evidence="3">
    <location>
        <begin position="1"/>
        <end position="11"/>
    </location>
</feature>
<dbReference type="InterPro" id="IPR008922">
    <property type="entry name" value="Di-copper_centre_dom_sf"/>
</dbReference>
<dbReference type="EMBL" id="JAEKNR010000144">
    <property type="protein sequence ID" value="MBJ7599222.1"/>
    <property type="molecule type" value="Genomic_DNA"/>
</dbReference>
<gene>
    <name evidence="6" type="ORF">JF922_14255</name>
</gene>
<evidence type="ECO:0000259" key="4">
    <source>
        <dbReference type="PROSITE" id="PS00497"/>
    </source>
</evidence>
<dbReference type="AlphaFoldDB" id="A0A934K8J7"/>
<evidence type="ECO:0000313" key="6">
    <source>
        <dbReference type="EMBL" id="MBJ7599222.1"/>
    </source>
</evidence>
<dbReference type="RefSeq" id="WP_338202717.1">
    <property type="nucleotide sequence ID" value="NZ_JAEKNR010000144.1"/>
</dbReference>
<keyword evidence="1" id="KW-0479">Metal-binding</keyword>
<evidence type="ECO:0000259" key="5">
    <source>
        <dbReference type="PROSITE" id="PS00498"/>
    </source>
</evidence>
<dbReference type="PANTHER" id="PTHR11474:SF76">
    <property type="entry name" value="SHKT DOMAIN-CONTAINING PROTEIN"/>
    <property type="match status" value="1"/>
</dbReference>
<sequence length="281" mass="31241">MTGQATATPTDQIPAHPPGTVRHRISAAKLNQHQLDSYREAIRQAAQFSPGDNRGFQWFAGQHGIPGNFCQHHVQSEHGRRFFLPWHRAYLYFFELALQDLVTDVTQPWWDWTYDPQNPTWIPDAFDAASIDGGAPNPLFRQPIDVRPRRPGQPGATVRAQSGPDPRVQPTQEQVDALLAEGDFFTFSLELENYHDAIHGAVGGTMANIAWAAYDPVFYAHHTMIDRLWSMWEDQHGAAGPTPDMLGEALPPWGMTVAQTLDTGTLGYSYAATSVRVPGTA</sequence>
<dbReference type="InterPro" id="IPR002227">
    <property type="entry name" value="Tyrosinase_Cu-bd"/>
</dbReference>
<dbReference type="InterPro" id="IPR050316">
    <property type="entry name" value="Tyrosinase/Hemocyanin"/>
</dbReference>
<comment type="caution">
    <text evidence="6">The sequence shown here is derived from an EMBL/GenBank/DDBJ whole genome shotgun (WGS) entry which is preliminary data.</text>
</comment>
<evidence type="ECO:0000256" key="2">
    <source>
        <dbReference type="ARBA" id="ARBA00023008"/>
    </source>
</evidence>